<gene>
    <name evidence="2" type="ORF">TSUD_197490</name>
</gene>
<sequence>MKIYDDVPKGEVQSNGVKRKRGSHGGLDTQHYGRGKRAREVTLLEERKSSSYEEQRTEEFEKMCQAETQDSPKVKVEEMTNTSSHAVSSTVTQPIATVPQLAATVPKPVPTVTQPASVPSVAPTLPSVKNKSPAAIIPPVTSGIVEVNKPLKKGNEPERLTSSAPDSVGHSVEVTGLAATPMPTNTGHAKQSNIEVAANALAATPMPSHATIESISRAVDPLTAQIVPSTLSTVNPLTPGSESVSAKRQGRKTLNRAEPPRRRGRKSAPILSAAPDAHIGQVPKLSHHAQISPVSSLVGIATSNVPQARAFEILLPSGVANDSNRKERASDPAQNKQQKVVSTRIAQNKQQKVVSTRIDSALEVFSGTCLPKPKAGVDASGSQSVEDKKCADIETAGAACHTSKEKQSEVASDMQNLEGKPCLDTPATGASK</sequence>
<evidence type="ECO:0000256" key="1">
    <source>
        <dbReference type="SAM" id="MobiDB-lite"/>
    </source>
</evidence>
<name>A0A2Z6LG86_TRISU</name>
<keyword evidence="3" id="KW-1185">Reference proteome</keyword>
<organism evidence="2 3">
    <name type="scientific">Trifolium subterraneum</name>
    <name type="common">Subterranean clover</name>
    <dbReference type="NCBI Taxonomy" id="3900"/>
    <lineage>
        <taxon>Eukaryota</taxon>
        <taxon>Viridiplantae</taxon>
        <taxon>Streptophyta</taxon>
        <taxon>Embryophyta</taxon>
        <taxon>Tracheophyta</taxon>
        <taxon>Spermatophyta</taxon>
        <taxon>Magnoliopsida</taxon>
        <taxon>eudicotyledons</taxon>
        <taxon>Gunneridae</taxon>
        <taxon>Pentapetalae</taxon>
        <taxon>rosids</taxon>
        <taxon>fabids</taxon>
        <taxon>Fabales</taxon>
        <taxon>Fabaceae</taxon>
        <taxon>Papilionoideae</taxon>
        <taxon>50 kb inversion clade</taxon>
        <taxon>NPAAA clade</taxon>
        <taxon>Hologalegina</taxon>
        <taxon>IRL clade</taxon>
        <taxon>Trifolieae</taxon>
        <taxon>Trifolium</taxon>
    </lineage>
</organism>
<reference evidence="3" key="1">
    <citation type="journal article" date="2017" name="Front. Plant Sci.">
        <title>Climate Clever Clovers: New Paradigm to Reduce the Environmental Footprint of Ruminants by Breeding Low Methanogenic Forages Utilizing Haplotype Variation.</title>
        <authorList>
            <person name="Kaur P."/>
            <person name="Appels R."/>
            <person name="Bayer P.E."/>
            <person name="Keeble-Gagnere G."/>
            <person name="Wang J."/>
            <person name="Hirakawa H."/>
            <person name="Shirasawa K."/>
            <person name="Vercoe P."/>
            <person name="Stefanova K."/>
            <person name="Durmic Z."/>
            <person name="Nichols P."/>
            <person name="Revell C."/>
            <person name="Isobe S.N."/>
            <person name="Edwards D."/>
            <person name="Erskine W."/>
        </authorList>
    </citation>
    <scope>NUCLEOTIDE SEQUENCE [LARGE SCALE GENOMIC DNA]</scope>
    <source>
        <strain evidence="3">cv. Daliak</strain>
    </source>
</reference>
<feature type="region of interest" description="Disordered" evidence="1">
    <location>
        <begin position="321"/>
        <end position="341"/>
    </location>
</feature>
<dbReference type="EMBL" id="DF973113">
    <property type="protein sequence ID" value="GAU11125.1"/>
    <property type="molecule type" value="Genomic_DNA"/>
</dbReference>
<feature type="compositionally biased region" description="Polar residues" evidence="1">
    <location>
        <begin position="332"/>
        <end position="341"/>
    </location>
</feature>
<accession>A0A2Z6LG86</accession>
<dbReference type="AlphaFoldDB" id="A0A2Z6LG86"/>
<dbReference type="Proteomes" id="UP000242715">
    <property type="component" value="Unassembled WGS sequence"/>
</dbReference>
<feature type="region of interest" description="Disordered" evidence="1">
    <location>
        <begin position="401"/>
        <end position="432"/>
    </location>
</feature>
<feature type="region of interest" description="Disordered" evidence="1">
    <location>
        <begin position="233"/>
        <end position="276"/>
    </location>
</feature>
<protein>
    <submittedName>
        <fullName evidence="2">Uncharacterized protein</fullName>
    </submittedName>
</protein>
<proteinExistence type="predicted"/>
<evidence type="ECO:0000313" key="2">
    <source>
        <dbReference type="EMBL" id="GAU11125.1"/>
    </source>
</evidence>
<dbReference type="OrthoDB" id="5857104at2759"/>
<feature type="compositionally biased region" description="Basic and acidic residues" evidence="1">
    <location>
        <begin position="38"/>
        <end position="71"/>
    </location>
</feature>
<feature type="compositionally biased region" description="Polar residues" evidence="1">
    <location>
        <begin position="233"/>
        <end position="246"/>
    </location>
</feature>
<feature type="region of interest" description="Disordered" evidence="1">
    <location>
        <begin position="1"/>
        <end position="71"/>
    </location>
</feature>
<evidence type="ECO:0000313" key="3">
    <source>
        <dbReference type="Proteomes" id="UP000242715"/>
    </source>
</evidence>